<proteinExistence type="evidence at transcript level"/>
<keyword evidence="6" id="KW-0648">Protein biosynthesis</keyword>
<evidence type="ECO:0000256" key="7">
    <source>
        <dbReference type="ARBA" id="ARBA00023146"/>
    </source>
</evidence>
<dbReference type="Pfam" id="PF00133">
    <property type="entry name" value="tRNA-synt_1"/>
    <property type="match status" value="1"/>
</dbReference>
<reference evidence="9" key="1">
    <citation type="submission" date="2011-11" db="EMBL/GenBank/DDBJ databases">
        <title>Decoding the brain transcriptome of the Eastern honeybee (Apis cerana) based on pyrosequencing.</title>
        <authorList>
            <person name="Sun L."/>
            <person name="Zheng H."/>
            <person name="Wang Y."/>
            <person name="Xie X."/>
            <person name="Zhu Y."/>
            <person name="Gu W."/>
            <person name="Wang S."/>
        </authorList>
    </citation>
    <scope>NUCLEOTIDE SEQUENCE</scope>
    <source>
        <tissue evidence="9">Brain</tissue>
    </source>
</reference>
<dbReference type="InterPro" id="IPR002300">
    <property type="entry name" value="aa-tRNA-synth_Ia"/>
</dbReference>
<feature type="domain" description="Aminoacyl-tRNA synthetase class Ia" evidence="8">
    <location>
        <begin position="82"/>
        <end position="168"/>
    </location>
</feature>
<dbReference type="SUPFAM" id="SSF52374">
    <property type="entry name" value="Nucleotidylyl transferase"/>
    <property type="match status" value="1"/>
</dbReference>
<evidence type="ECO:0000256" key="5">
    <source>
        <dbReference type="ARBA" id="ARBA00022840"/>
    </source>
</evidence>
<dbReference type="Gene3D" id="3.40.50.620">
    <property type="entry name" value="HUPs"/>
    <property type="match status" value="1"/>
</dbReference>
<evidence type="ECO:0000256" key="1">
    <source>
        <dbReference type="ARBA" id="ARBA00005594"/>
    </source>
</evidence>
<evidence type="ECO:0000256" key="4">
    <source>
        <dbReference type="ARBA" id="ARBA00022741"/>
    </source>
</evidence>
<evidence type="ECO:0000256" key="3">
    <source>
        <dbReference type="ARBA" id="ARBA00022598"/>
    </source>
</evidence>
<accession>V9IJN1</accession>
<dbReference type="GO" id="GO:0032543">
    <property type="term" value="P:mitochondrial translation"/>
    <property type="evidence" value="ECO:0007669"/>
    <property type="project" value="TreeGrafter"/>
</dbReference>
<evidence type="ECO:0000256" key="6">
    <source>
        <dbReference type="ARBA" id="ARBA00022917"/>
    </source>
</evidence>
<name>V9IJN1_APICE</name>
<evidence type="ECO:0000313" key="9">
    <source>
        <dbReference type="EMBL" id="AEY61338.1"/>
    </source>
</evidence>
<sequence>MNIKVVNPFNGNELPIFVTDKVIFPNFRDTYIGIPSVSMDDFQFSKIVGIEFQEHSIECKRSDILSKAQKWKIGGYPVSSRLQDWLISRQRYWGTPIPIIYCSNCGIQPVPYNELPVLLPSITFLNKTFSNKKIVLHEAKDWLNTSCPKCGIQAIRESDTMDTFVDSSWYYLRYIDSKI</sequence>
<dbReference type="PANTHER" id="PTHR43740:SF2">
    <property type="entry name" value="LEUCINE--TRNA LIGASE, MITOCHONDRIAL"/>
    <property type="match status" value="1"/>
</dbReference>
<dbReference type="EC" id="6.1.1.4" evidence="2"/>
<dbReference type="GO" id="GO:0005524">
    <property type="term" value="F:ATP binding"/>
    <property type="evidence" value="ECO:0007669"/>
    <property type="project" value="UniProtKB-KW"/>
</dbReference>
<keyword evidence="3" id="KW-0436">Ligase</keyword>
<protein>
    <recommendedName>
        <fullName evidence="2">leucine--tRNA ligase</fullName>
        <ecNumber evidence="2">6.1.1.4</ecNumber>
    </recommendedName>
</protein>
<dbReference type="InterPro" id="IPR002302">
    <property type="entry name" value="Leu-tRNA-ligase"/>
</dbReference>
<comment type="similarity">
    <text evidence="1">Belongs to the class-I aminoacyl-tRNA synthetase family.</text>
</comment>
<dbReference type="InterPro" id="IPR014729">
    <property type="entry name" value="Rossmann-like_a/b/a_fold"/>
</dbReference>
<dbReference type="GO" id="GO:0006429">
    <property type="term" value="P:leucyl-tRNA aminoacylation"/>
    <property type="evidence" value="ECO:0007669"/>
    <property type="project" value="InterPro"/>
</dbReference>
<dbReference type="PANTHER" id="PTHR43740">
    <property type="entry name" value="LEUCYL-TRNA SYNTHETASE"/>
    <property type="match status" value="1"/>
</dbReference>
<dbReference type="AlphaFoldDB" id="V9IJN1"/>
<organism evidence="9">
    <name type="scientific">Apis cerana</name>
    <name type="common">Indian honeybee</name>
    <dbReference type="NCBI Taxonomy" id="7461"/>
    <lineage>
        <taxon>Eukaryota</taxon>
        <taxon>Metazoa</taxon>
        <taxon>Ecdysozoa</taxon>
        <taxon>Arthropoda</taxon>
        <taxon>Hexapoda</taxon>
        <taxon>Insecta</taxon>
        <taxon>Pterygota</taxon>
        <taxon>Neoptera</taxon>
        <taxon>Endopterygota</taxon>
        <taxon>Hymenoptera</taxon>
        <taxon>Apocrita</taxon>
        <taxon>Aculeata</taxon>
        <taxon>Apoidea</taxon>
        <taxon>Anthophila</taxon>
        <taxon>Apidae</taxon>
        <taxon>Apis</taxon>
    </lineage>
</organism>
<gene>
    <name evidence="9" type="ORF">ACCB11924</name>
</gene>
<keyword evidence="4" id="KW-0547">Nucleotide-binding</keyword>
<dbReference type="GO" id="GO:0005739">
    <property type="term" value="C:mitochondrion"/>
    <property type="evidence" value="ECO:0007669"/>
    <property type="project" value="TreeGrafter"/>
</dbReference>
<dbReference type="EMBL" id="JR050703">
    <property type="protein sequence ID" value="AEY61338.1"/>
    <property type="molecule type" value="mRNA"/>
</dbReference>
<keyword evidence="5" id="KW-0067">ATP-binding</keyword>
<evidence type="ECO:0000256" key="2">
    <source>
        <dbReference type="ARBA" id="ARBA00013164"/>
    </source>
</evidence>
<dbReference type="GO" id="GO:0004823">
    <property type="term" value="F:leucine-tRNA ligase activity"/>
    <property type="evidence" value="ECO:0007669"/>
    <property type="project" value="UniProtKB-EC"/>
</dbReference>
<evidence type="ECO:0000259" key="8">
    <source>
        <dbReference type="Pfam" id="PF00133"/>
    </source>
</evidence>
<keyword evidence="7 9" id="KW-0030">Aminoacyl-tRNA synthetase</keyword>